<dbReference type="SUPFAM" id="SSF52540">
    <property type="entry name" value="P-loop containing nucleoside triphosphate hydrolases"/>
    <property type="match status" value="1"/>
</dbReference>
<protein>
    <submittedName>
        <fullName evidence="3">Primosomal protein DnaI</fullName>
    </submittedName>
</protein>
<dbReference type="STRING" id="439219.SAMN02910293_01354"/>
<evidence type="ECO:0000259" key="2">
    <source>
        <dbReference type="Pfam" id="PF07319"/>
    </source>
</evidence>
<dbReference type="InterPro" id="IPR009928">
    <property type="entry name" value="DnaI_N"/>
</dbReference>
<dbReference type="NCBIfam" id="NF006505">
    <property type="entry name" value="PRK08939.1"/>
    <property type="match status" value="1"/>
</dbReference>
<keyword evidence="4" id="KW-1185">Reference proteome</keyword>
<proteinExistence type="predicted"/>
<dbReference type="AlphaFoldDB" id="A0A1G6C387"/>
<organism evidence="3 4">
    <name type="scientific">Streptococcus henryi</name>
    <dbReference type="NCBI Taxonomy" id="439219"/>
    <lineage>
        <taxon>Bacteria</taxon>
        <taxon>Bacillati</taxon>
        <taxon>Bacillota</taxon>
        <taxon>Bacilli</taxon>
        <taxon>Lactobacillales</taxon>
        <taxon>Streptococcaceae</taxon>
        <taxon>Streptococcus</taxon>
    </lineage>
</organism>
<dbReference type="InterPro" id="IPR027417">
    <property type="entry name" value="P-loop_NTPase"/>
</dbReference>
<dbReference type="EMBL" id="FMXP01000017">
    <property type="protein sequence ID" value="SDB27321.1"/>
    <property type="molecule type" value="Genomic_DNA"/>
</dbReference>
<name>A0A1G6C387_9STRE</name>
<evidence type="ECO:0000259" key="1">
    <source>
        <dbReference type="Pfam" id="PF01695"/>
    </source>
</evidence>
<dbReference type="GO" id="GO:0005524">
    <property type="term" value="F:ATP binding"/>
    <property type="evidence" value="ECO:0007669"/>
    <property type="project" value="InterPro"/>
</dbReference>
<dbReference type="Gene3D" id="3.40.50.300">
    <property type="entry name" value="P-loop containing nucleotide triphosphate hydrolases"/>
    <property type="match status" value="1"/>
</dbReference>
<feature type="domain" description="IstB-like ATP-binding" evidence="1">
    <location>
        <begin position="151"/>
        <end position="296"/>
    </location>
</feature>
<dbReference type="Proteomes" id="UP000182508">
    <property type="component" value="Unassembled WGS sequence"/>
</dbReference>
<dbReference type="eggNOG" id="COG1484">
    <property type="taxonomic scope" value="Bacteria"/>
</dbReference>
<feature type="domain" description="Primosomal DnaI N-terminal" evidence="2">
    <location>
        <begin position="1"/>
        <end position="90"/>
    </location>
</feature>
<gene>
    <name evidence="3" type="ORF">SAMN02910293_01354</name>
</gene>
<reference evidence="3 4" key="1">
    <citation type="submission" date="2016-10" db="EMBL/GenBank/DDBJ databases">
        <authorList>
            <person name="de Groot N.N."/>
        </authorList>
    </citation>
    <scope>NUCLEOTIDE SEQUENCE [LARGE SCALE GENOMIC DNA]</scope>
    <source>
        <strain evidence="3 4">A-4</strain>
    </source>
</reference>
<sequence>MEKIGDTLRRQGADAQANAQRLIQEILADEDISAFIKQQKLSPEEIKRSVPKFNQFRNERQKFQESDAGYSAKGFQPVLVMNEGYADVAYLETQEHKDAVARQDARNRITLVGLPSHLRDISEKDLAMDPNRVEIYRYLQAYIKNLEESGQKGLYLYGNFGVGKSYLMAYLANRLSVKYGKQTTLLHFPTFSVDIKNAINDGTVRDQIETIKKAEILVLDDIGAEQQSSWVRDDVLQVILQYRMQENLLTFFTSNFDFKGLEKHFAMSRSGDESWQAKRVMERIRYLAKEMHLQGENRR</sequence>
<dbReference type="RefSeq" id="WP_018165198.1">
    <property type="nucleotide sequence ID" value="NZ_FMXP01000017.1"/>
</dbReference>
<accession>A0A1G6C387</accession>
<dbReference type="CDD" id="cd00009">
    <property type="entry name" value="AAA"/>
    <property type="match status" value="1"/>
</dbReference>
<dbReference type="Pfam" id="PF01695">
    <property type="entry name" value="IstB_IS21"/>
    <property type="match status" value="1"/>
</dbReference>
<dbReference type="GO" id="GO:0006260">
    <property type="term" value="P:DNA replication"/>
    <property type="evidence" value="ECO:0007669"/>
    <property type="project" value="TreeGrafter"/>
</dbReference>
<dbReference type="Pfam" id="PF07319">
    <property type="entry name" value="DnaI_N"/>
    <property type="match status" value="1"/>
</dbReference>
<evidence type="ECO:0000313" key="4">
    <source>
        <dbReference type="Proteomes" id="UP000182508"/>
    </source>
</evidence>
<dbReference type="InterPro" id="IPR002611">
    <property type="entry name" value="IstB_ATP-bd"/>
</dbReference>
<evidence type="ECO:0000313" key="3">
    <source>
        <dbReference type="EMBL" id="SDB27321.1"/>
    </source>
</evidence>
<dbReference type="PANTHER" id="PTHR30050">
    <property type="entry name" value="CHROMOSOMAL REPLICATION INITIATOR PROTEIN DNAA"/>
    <property type="match status" value="1"/>
</dbReference>
<dbReference type="PANTHER" id="PTHR30050:SF8">
    <property type="entry name" value="PRIMOSOMAL PROTEIN DNAI"/>
    <property type="match status" value="1"/>
</dbReference>